<dbReference type="InterPro" id="IPR029038">
    <property type="entry name" value="MetRS_Zn"/>
</dbReference>
<evidence type="ECO:0000256" key="11">
    <source>
        <dbReference type="HAMAP-Rule" id="MF_00098"/>
    </source>
</evidence>
<dbReference type="AlphaFoldDB" id="A0A937FHB9"/>
<dbReference type="RefSeq" id="WP_202766810.1">
    <property type="nucleotide sequence ID" value="NZ_JAESWA010000019.1"/>
</dbReference>
<dbReference type="HAMAP" id="MF_00098">
    <property type="entry name" value="Met_tRNA_synth_type1"/>
    <property type="match status" value="1"/>
</dbReference>
<dbReference type="GO" id="GO:0004825">
    <property type="term" value="F:methionine-tRNA ligase activity"/>
    <property type="evidence" value="ECO:0007669"/>
    <property type="project" value="UniProtKB-UniRule"/>
</dbReference>
<name>A0A937FHB9_9CLOT</name>
<evidence type="ECO:0000256" key="9">
    <source>
        <dbReference type="ARBA" id="ARBA00023146"/>
    </source>
</evidence>
<dbReference type="PANTHER" id="PTHR45765">
    <property type="entry name" value="METHIONINE--TRNA LIGASE"/>
    <property type="match status" value="1"/>
</dbReference>
<dbReference type="Proteomes" id="UP000623681">
    <property type="component" value="Unassembled WGS sequence"/>
</dbReference>
<evidence type="ECO:0000259" key="12">
    <source>
        <dbReference type="Pfam" id="PF09334"/>
    </source>
</evidence>
<dbReference type="CDD" id="cd07957">
    <property type="entry name" value="Anticodon_Ia_Met"/>
    <property type="match status" value="1"/>
</dbReference>
<dbReference type="FunFam" id="2.20.28.20:FF:000001">
    <property type="entry name" value="Methionine--tRNA ligase"/>
    <property type="match status" value="1"/>
</dbReference>
<dbReference type="EMBL" id="JAESWA010000019">
    <property type="protein sequence ID" value="MBL4931431.1"/>
    <property type="molecule type" value="Genomic_DNA"/>
</dbReference>
<dbReference type="InterPro" id="IPR014729">
    <property type="entry name" value="Rossmann-like_a/b/a_fold"/>
</dbReference>
<keyword evidence="7 11" id="KW-0067">ATP-binding</keyword>
<feature type="domain" description="Methionyl/Leucyl tRNA synthetase" evidence="12">
    <location>
        <begin position="4"/>
        <end position="391"/>
    </location>
</feature>
<dbReference type="Gene3D" id="1.10.730.10">
    <property type="entry name" value="Isoleucyl-tRNA Synthetase, Domain 1"/>
    <property type="match status" value="1"/>
</dbReference>
<evidence type="ECO:0000256" key="2">
    <source>
        <dbReference type="ARBA" id="ARBA00004496"/>
    </source>
</evidence>
<comment type="caution">
    <text evidence="14">The sequence shown here is derived from an EMBL/GenBank/DDBJ whole genome shotgun (WGS) entry which is preliminary data.</text>
</comment>
<feature type="binding site" evidence="11">
    <location>
        <position position="330"/>
    </location>
    <ligand>
        <name>ATP</name>
        <dbReference type="ChEBI" id="CHEBI:30616"/>
    </ligand>
</feature>
<comment type="function">
    <text evidence="1 11">Is required not only for elongation of protein synthesis but also for the initiation of all mRNA translation through initiator tRNA(fMet) aminoacylation.</text>
</comment>
<feature type="binding site" evidence="11">
    <location>
        <position position="141"/>
    </location>
    <ligand>
        <name>Zn(2+)</name>
        <dbReference type="ChEBI" id="CHEBI:29105"/>
    </ligand>
</feature>
<feature type="binding site" evidence="11">
    <location>
        <position position="156"/>
    </location>
    <ligand>
        <name>Zn(2+)</name>
        <dbReference type="ChEBI" id="CHEBI:29105"/>
    </ligand>
</feature>
<dbReference type="Pfam" id="PF09334">
    <property type="entry name" value="tRNA-synt_1g"/>
    <property type="match status" value="1"/>
</dbReference>
<evidence type="ECO:0000256" key="4">
    <source>
        <dbReference type="ARBA" id="ARBA00022490"/>
    </source>
</evidence>
<keyword evidence="6 11" id="KW-0547">Nucleotide-binding</keyword>
<proteinExistence type="inferred from homology"/>
<keyword evidence="5 11" id="KW-0436">Ligase</keyword>
<comment type="subunit">
    <text evidence="11">Monomer.</text>
</comment>
<feature type="domain" description="Methionyl-tRNA synthetase anticodon-binding" evidence="13">
    <location>
        <begin position="422"/>
        <end position="506"/>
    </location>
</feature>
<dbReference type="GO" id="GO:0005829">
    <property type="term" value="C:cytosol"/>
    <property type="evidence" value="ECO:0007669"/>
    <property type="project" value="TreeGrafter"/>
</dbReference>
<evidence type="ECO:0000256" key="8">
    <source>
        <dbReference type="ARBA" id="ARBA00022917"/>
    </source>
</evidence>
<dbReference type="InterPro" id="IPR015413">
    <property type="entry name" value="Methionyl/Leucyl_tRNA_Synth"/>
</dbReference>
<keyword evidence="11" id="KW-0479">Metal-binding</keyword>
<evidence type="ECO:0000256" key="5">
    <source>
        <dbReference type="ARBA" id="ARBA00022598"/>
    </source>
</evidence>
<dbReference type="GO" id="GO:0005524">
    <property type="term" value="F:ATP binding"/>
    <property type="evidence" value="ECO:0007669"/>
    <property type="project" value="UniProtKB-UniRule"/>
</dbReference>
<dbReference type="Gene3D" id="2.20.28.20">
    <property type="entry name" value="Methionyl-tRNA synthetase, Zn-domain"/>
    <property type="match status" value="1"/>
</dbReference>
<dbReference type="SUPFAM" id="SSF57770">
    <property type="entry name" value="Methionyl-tRNA synthetase (MetRS), Zn-domain"/>
    <property type="match status" value="1"/>
</dbReference>
<feature type="binding site" evidence="11">
    <location>
        <position position="153"/>
    </location>
    <ligand>
        <name>Zn(2+)</name>
        <dbReference type="ChEBI" id="CHEBI:29105"/>
    </ligand>
</feature>
<dbReference type="GO" id="GO:0006431">
    <property type="term" value="P:methionyl-tRNA aminoacylation"/>
    <property type="evidence" value="ECO:0007669"/>
    <property type="project" value="UniProtKB-UniRule"/>
</dbReference>
<keyword evidence="9 11" id="KW-0030">Aminoacyl-tRNA synthetase</keyword>
<dbReference type="PANTHER" id="PTHR45765:SF1">
    <property type="entry name" value="METHIONINE--TRNA LIGASE, CYTOPLASMIC"/>
    <property type="match status" value="1"/>
</dbReference>
<keyword evidence="4 11" id="KW-0963">Cytoplasm</keyword>
<dbReference type="InterPro" id="IPR009080">
    <property type="entry name" value="tRNAsynth_Ia_anticodon-bd"/>
</dbReference>
<dbReference type="SUPFAM" id="SSF52374">
    <property type="entry name" value="Nucleotidylyl transferase"/>
    <property type="match status" value="1"/>
</dbReference>
<evidence type="ECO:0000256" key="7">
    <source>
        <dbReference type="ARBA" id="ARBA00022840"/>
    </source>
</evidence>
<feature type="binding site" evidence="11">
    <location>
        <position position="144"/>
    </location>
    <ligand>
        <name>Zn(2+)</name>
        <dbReference type="ChEBI" id="CHEBI:29105"/>
    </ligand>
</feature>
<dbReference type="InterPro" id="IPR033911">
    <property type="entry name" value="MetRS_core"/>
</dbReference>
<dbReference type="Pfam" id="PF19303">
    <property type="entry name" value="Anticodon_3"/>
    <property type="match status" value="1"/>
</dbReference>
<comment type="catalytic activity">
    <reaction evidence="10 11">
        <text>tRNA(Met) + L-methionine + ATP = L-methionyl-tRNA(Met) + AMP + diphosphate</text>
        <dbReference type="Rhea" id="RHEA:13481"/>
        <dbReference type="Rhea" id="RHEA-COMP:9667"/>
        <dbReference type="Rhea" id="RHEA-COMP:9698"/>
        <dbReference type="ChEBI" id="CHEBI:30616"/>
        <dbReference type="ChEBI" id="CHEBI:33019"/>
        <dbReference type="ChEBI" id="CHEBI:57844"/>
        <dbReference type="ChEBI" id="CHEBI:78442"/>
        <dbReference type="ChEBI" id="CHEBI:78530"/>
        <dbReference type="ChEBI" id="CHEBI:456215"/>
        <dbReference type="EC" id="6.1.1.10"/>
    </reaction>
</comment>
<evidence type="ECO:0000256" key="6">
    <source>
        <dbReference type="ARBA" id="ARBA00022741"/>
    </source>
</evidence>
<organism evidence="14 15">
    <name type="scientific">Clostridium paridis</name>
    <dbReference type="NCBI Taxonomy" id="2803863"/>
    <lineage>
        <taxon>Bacteria</taxon>
        <taxon>Bacillati</taxon>
        <taxon>Bacillota</taxon>
        <taxon>Clostridia</taxon>
        <taxon>Eubacteriales</taxon>
        <taxon>Clostridiaceae</taxon>
        <taxon>Clostridium</taxon>
    </lineage>
</organism>
<comment type="subcellular location">
    <subcellularLocation>
        <location evidence="2 11">Cytoplasm</location>
    </subcellularLocation>
</comment>
<dbReference type="CDD" id="cd00814">
    <property type="entry name" value="MetRS_core"/>
    <property type="match status" value="1"/>
</dbReference>
<comment type="similarity">
    <text evidence="3 11">Belongs to the class-I aminoacyl-tRNA synthetase family. MetG type 1 subfamily.</text>
</comment>
<evidence type="ECO:0000256" key="3">
    <source>
        <dbReference type="ARBA" id="ARBA00008258"/>
    </source>
</evidence>
<evidence type="ECO:0000259" key="13">
    <source>
        <dbReference type="Pfam" id="PF19303"/>
    </source>
</evidence>
<dbReference type="PRINTS" id="PR01041">
    <property type="entry name" value="TRNASYNTHMET"/>
</dbReference>
<dbReference type="InterPro" id="IPR014758">
    <property type="entry name" value="Met-tRNA_synth"/>
</dbReference>
<keyword evidence="11" id="KW-0862">Zinc</keyword>
<sequence>MKIVIGNAWPYANGSLHVGRLSSLMPGDILARYHRLMGDEVIFVSGSDCNGTPISIKAKEEGVAPEIISERYNDEFKDCFEKLGFSYDLFGKTSSPYHHKIVKKFILELYEKGYIYEKSVTQYYCNECGEFLTDRLIEGICPHCHGTARGDQCEECSEILDPEDLIDRKCKSCGKEPEVKEVNHLFFSLSKFENDVRKLWIKQDGWRDNAIKLTKRYLDEGLRDRAVTRNISWGVEVPLKGYEDKRIYVWIEAVMAYLSSSIKVCEDRGEDWVEYWQDEDSRIYFVHGKDNIPFHTVIFPALLNGLGIKKPNLRIISSEYMNLEGKKFSTTKNWAVWLPYMVKNYDPDAIRYFLTINGPETKNTDFSWREFINSNNGELLGAFGNFVNRTLVFIHKNFGGKLSNCELNPKWEKEFFDLYVEVGEKIEDGEFRSSLEDIFAYIRKANKFFDDEKPWIKIEKDKKNCEKTLYTCVQIIANLSNLLEPFIPFSCEKIREFLSIQDPTWSFIEIKEPNVKEVSVLFERIDKIKATEELIKLKEEKV</sequence>
<evidence type="ECO:0000313" key="15">
    <source>
        <dbReference type="Proteomes" id="UP000623681"/>
    </source>
</evidence>
<dbReference type="GO" id="GO:0046872">
    <property type="term" value="F:metal ion binding"/>
    <property type="evidence" value="ECO:0007669"/>
    <property type="project" value="UniProtKB-KW"/>
</dbReference>
<dbReference type="EC" id="6.1.1.10" evidence="11"/>
<evidence type="ECO:0000313" key="14">
    <source>
        <dbReference type="EMBL" id="MBL4931431.1"/>
    </source>
</evidence>
<dbReference type="NCBIfam" id="TIGR00398">
    <property type="entry name" value="metG"/>
    <property type="match status" value="1"/>
</dbReference>
<comment type="cofactor">
    <cofactor evidence="11">
        <name>Zn(2+)</name>
        <dbReference type="ChEBI" id="CHEBI:29105"/>
    </cofactor>
    <text evidence="11">Binds 1 zinc ion per subunit.</text>
</comment>
<reference evidence="14" key="1">
    <citation type="submission" date="2021-01" db="EMBL/GenBank/DDBJ databases">
        <title>Genome public.</title>
        <authorList>
            <person name="Liu C."/>
            <person name="Sun Q."/>
        </authorList>
    </citation>
    <scope>NUCLEOTIDE SEQUENCE</scope>
    <source>
        <strain evidence="14">YIM B02565</strain>
    </source>
</reference>
<dbReference type="SUPFAM" id="SSF47323">
    <property type="entry name" value="Anticodon-binding domain of a subclass of class I aminoacyl-tRNA synthetases"/>
    <property type="match status" value="1"/>
</dbReference>
<keyword evidence="8 11" id="KW-0648">Protein biosynthesis</keyword>
<gene>
    <name evidence="11" type="primary">metG</name>
    <name evidence="14" type="ORF">JK634_06405</name>
</gene>
<dbReference type="InterPro" id="IPR041872">
    <property type="entry name" value="Anticodon_Met"/>
</dbReference>
<protein>
    <recommendedName>
        <fullName evidence="11">Methionine--tRNA ligase</fullName>
        <ecNumber evidence="11">6.1.1.10</ecNumber>
    </recommendedName>
    <alternativeName>
        <fullName evidence="11">Methionyl-tRNA synthetase</fullName>
        <shortName evidence="11">MetRS</shortName>
    </alternativeName>
</protein>
<evidence type="ECO:0000256" key="10">
    <source>
        <dbReference type="ARBA" id="ARBA00047364"/>
    </source>
</evidence>
<keyword evidence="15" id="KW-1185">Reference proteome</keyword>
<dbReference type="InterPro" id="IPR023458">
    <property type="entry name" value="Met-tRNA_ligase_1"/>
</dbReference>
<comment type="caution">
    <text evidence="11">Lacks conserved residue(s) required for the propagation of feature annotation.</text>
</comment>
<feature type="short sequence motif" description="'KMSKS' region" evidence="11">
    <location>
        <begin position="327"/>
        <end position="331"/>
    </location>
</feature>
<evidence type="ECO:0000256" key="1">
    <source>
        <dbReference type="ARBA" id="ARBA00003314"/>
    </source>
</evidence>
<accession>A0A937FHB9</accession>
<dbReference type="Gene3D" id="3.40.50.620">
    <property type="entry name" value="HUPs"/>
    <property type="match status" value="1"/>
</dbReference>